<keyword evidence="2" id="KW-0251">Elongation factor</keyword>
<dbReference type="Pfam" id="PF00009">
    <property type="entry name" value="GTP_EFTU"/>
    <property type="match status" value="1"/>
</dbReference>
<dbReference type="InterPro" id="IPR027417">
    <property type="entry name" value="P-loop_NTPase"/>
</dbReference>
<protein>
    <submittedName>
        <fullName evidence="2">Elongation factor Tu</fullName>
    </submittedName>
</protein>
<dbReference type="SUPFAM" id="SSF52540">
    <property type="entry name" value="P-loop containing nucleoside triphosphate hydrolases"/>
    <property type="match status" value="1"/>
</dbReference>
<dbReference type="Gene3D" id="3.40.50.300">
    <property type="entry name" value="P-loop containing nucleotide triphosphate hydrolases"/>
    <property type="match status" value="1"/>
</dbReference>
<evidence type="ECO:0000313" key="2">
    <source>
        <dbReference type="EMBL" id="NEE10222.1"/>
    </source>
</evidence>
<sequence>MSKTAYVRTKPHLNIGTMGHVDHGKTTLTAAITKVLSERGGSSTSYVAF</sequence>
<dbReference type="EMBL" id="JAAGMN010002840">
    <property type="protein sequence ID" value="NEE10222.1"/>
    <property type="molecule type" value="Genomic_DNA"/>
</dbReference>
<keyword evidence="2" id="KW-0648">Protein biosynthesis</keyword>
<dbReference type="InterPro" id="IPR050055">
    <property type="entry name" value="EF-Tu_GTPase"/>
</dbReference>
<feature type="domain" description="Tr-type G" evidence="1">
    <location>
        <begin position="10"/>
        <end position="39"/>
    </location>
</feature>
<dbReference type="InterPro" id="IPR000795">
    <property type="entry name" value="T_Tr_GTP-bd_dom"/>
</dbReference>
<feature type="non-terminal residue" evidence="2">
    <location>
        <position position="49"/>
    </location>
</feature>
<gene>
    <name evidence="2" type="ORF">G3M58_27705</name>
</gene>
<dbReference type="GO" id="GO:0003746">
    <property type="term" value="F:translation elongation factor activity"/>
    <property type="evidence" value="ECO:0007669"/>
    <property type="project" value="UniProtKB-KW"/>
</dbReference>
<dbReference type="GO" id="GO:0003924">
    <property type="term" value="F:GTPase activity"/>
    <property type="evidence" value="ECO:0007669"/>
    <property type="project" value="InterPro"/>
</dbReference>
<dbReference type="GO" id="GO:0005525">
    <property type="term" value="F:GTP binding"/>
    <property type="evidence" value="ECO:0007669"/>
    <property type="project" value="InterPro"/>
</dbReference>
<dbReference type="AlphaFoldDB" id="A0A6G3WXS0"/>
<accession>A0A6G3WXS0</accession>
<dbReference type="PANTHER" id="PTHR43721:SF22">
    <property type="entry name" value="ELONGATION FACTOR TU, MITOCHONDRIAL"/>
    <property type="match status" value="1"/>
</dbReference>
<dbReference type="PANTHER" id="PTHR43721">
    <property type="entry name" value="ELONGATION FACTOR TU-RELATED"/>
    <property type="match status" value="1"/>
</dbReference>
<dbReference type="GO" id="GO:0005829">
    <property type="term" value="C:cytosol"/>
    <property type="evidence" value="ECO:0007669"/>
    <property type="project" value="TreeGrafter"/>
</dbReference>
<organism evidence="2">
    <name type="scientific">Streptomyces sp. SID7499</name>
    <dbReference type="NCBI Taxonomy" id="2706086"/>
    <lineage>
        <taxon>Bacteria</taxon>
        <taxon>Bacillati</taxon>
        <taxon>Actinomycetota</taxon>
        <taxon>Actinomycetes</taxon>
        <taxon>Kitasatosporales</taxon>
        <taxon>Streptomycetaceae</taxon>
        <taxon>Streptomyces</taxon>
    </lineage>
</organism>
<name>A0A6G3WXS0_9ACTN</name>
<proteinExistence type="predicted"/>
<reference evidence="2" key="1">
    <citation type="submission" date="2020-01" db="EMBL/GenBank/DDBJ databases">
        <title>Insect and environment-associated Actinomycetes.</title>
        <authorList>
            <person name="Currrie C."/>
            <person name="Chevrette M."/>
            <person name="Carlson C."/>
            <person name="Stubbendieck R."/>
            <person name="Wendt-Pienkowski E."/>
        </authorList>
    </citation>
    <scope>NUCLEOTIDE SEQUENCE</scope>
    <source>
        <strain evidence="2">SID7499</strain>
    </source>
</reference>
<comment type="caution">
    <text evidence="2">The sequence shown here is derived from an EMBL/GenBank/DDBJ whole genome shotgun (WGS) entry which is preliminary data.</text>
</comment>
<evidence type="ECO:0000259" key="1">
    <source>
        <dbReference type="Pfam" id="PF00009"/>
    </source>
</evidence>